<keyword evidence="1" id="KW-0812">Transmembrane</keyword>
<evidence type="ECO:0000256" key="1">
    <source>
        <dbReference type="SAM" id="Phobius"/>
    </source>
</evidence>
<keyword evidence="1" id="KW-1133">Transmembrane helix</keyword>
<reference evidence="2 3" key="1">
    <citation type="submission" date="2021-08" db="EMBL/GenBank/DDBJ databases">
        <title>Collinsella faecalis sp. nov. isolated from swine faeces.</title>
        <authorList>
            <person name="Oh B.S."/>
            <person name="Lee J.H."/>
        </authorList>
    </citation>
    <scope>NUCLEOTIDE SEQUENCE [LARGE SCALE GENOMIC DNA]</scope>
    <source>
        <strain evidence="2 3">AGMB00827</strain>
    </source>
</reference>
<dbReference type="InterPro" id="IPR023365">
    <property type="entry name" value="Sortase_dom-sf"/>
</dbReference>
<comment type="caution">
    <text evidence="2">The sequence shown here is derived from an EMBL/GenBank/DDBJ whole genome shotgun (WGS) entry which is preliminary data.</text>
</comment>
<gene>
    <name evidence="2" type="ORF">K6V98_01840</name>
</gene>
<dbReference type="Proteomes" id="UP000700908">
    <property type="component" value="Unassembled WGS sequence"/>
</dbReference>
<accession>A0ABS7MJ41</accession>
<protein>
    <submittedName>
        <fullName evidence="2">Class B sortase</fullName>
    </submittedName>
</protein>
<evidence type="ECO:0000313" key="3">
    <source>
        <dbReference type="Proteomes" id="UP000700908"/>
    </source>
</evidence>
<dbReference type="InterPro" id="IPR009835">
    <property type="entry name" value="SrtB"/>
</dbReference>
<dbReference type="RefSeq" id="WP_222198830.1">
    <property type="nucleotide sequence ID" value="NZ_JAIMFO010000004.1"/>
</dbReference>
<keyword evidence="3" id="KW-1185">Reference proteome</keyword>
<proteinExistence type="predicted"/>
<keyword evidence="1" id="KW-0472">Membrane</keyword>
<dbReference type="SUPFAM" id="SSF63817">
    <property type="entry name" value="Sortase"/>
    <property type="match status" value="1"/>
</dbReference>
<dbReference type="Gene3D" id="2.40.260.10">
    <property type="entry name" value="Sortase"/>
    <property type="match status" value="1"/>
</dbReference>
<feature type="transmembrane region" description="Helical" evidence="1">
    <location>
        <begin position="300"/>
        <end position="322"/>
    </location>
</feature>
<dbReference type="EMBL" id="JAIMFO010000004">
    <property type="protein sequence ID" value="MBY4797106.1"/>
    <property type="molecule type" value="Genomic_DNA"/>
</dbReference>
<dbReference type="CDD" id="cd05826">
    <property type="entry name" value="Sortase_B"/>
    <property type="match status" value="1"/>
</dbReference>
<sequence>MTPPRFDQARSVAEPTDRMPVAGMRWARTGVRVASAAFDALAFAFLFVVFIVGLYALWDAQAVYGSASAPRWQAFMPTPESQESYDELVAANPDVVGWLDIYGTHINYPLVQGETDSKYLNRDAKGAYSLTGSLFLDSSNARDFTDFNTVIYGHHLDCEAMFGEIGEFANPSFFASREFGTLFVGTGPYAGMTFGLHILGFLPADAYDGAVYRPGVVGASEQEAYLEHLRSLMTCSRTVQVVPSDGDRILLLSTCSDAATNARSILVVKVESEVHEDTFKEEVRIGVGIDLPEGWLSFPWTGWAALLALLALLVGVILRQLARRHAKKRERRVEGKHFSS</sequence>
<name>A0ABS7MJ41_9ACTN</name>
<organism evidence="2 3">
    <name type="scientific">Collinsella ureilytica</name>
    <dbReference type="NCBI Taxonomy" id="2869515"/>
    <lineage>
        <taxon>Bacteria</taxon>
        <taxon>Bacillati</taxon>
        <taxon>Actinomycetota</taxon>
        <taxon>Coriobacteriia</taxon>
        <taxon>Coriobacteriales</taxon>
        <taxon>Coriobacteriaceae</taxon>
        <taxon>Collinsella</taxon>
    </lineage>
</organism>
<feature type="transmembrane region" description="Helical" evidence="1">
    <location>
        <begin position="33"/>
        <end position="58"/>
    </location>
</feature>
<evidence type="ECO:0000313" key="2">
    <source>
        <dbReference type="EMBL" id="MBY4797106.1"/>
    </source>
</evidence>